<feature type="region of interest" description="Disordered" evidence="7">
    <location>
        <begin position="355"/>
        <end position="379"/>
    </location>
</feature>
<feature type="region of interest" description="Disordered" evidence="7">
    <location>
        <begin position="216"/>
        <end position="307"/>
    </location>
</feature>
<feature type="region of interest" description="Disordered" evidence="7">
    <location>
        <begin position="78"/>
        <end position="142"/>
    </location>
</feature>
<feature type="compositionally biased region" description="Low complexity" evidence="7">
    <location>
        <begin position="242"/>
        <end position="272"/>
    </location>
</feature>
<dbReference type="Gene3D" id="4.10.320.10">
    <property type="entry name" value="E3-binding domain"/>
    <property type="match status" value="1"/>
</dbReference>
<dbReference type="CDD" id="cd06849">
    <property type="entry name" value="lipoyl_domain"/>
    <property type="match status" value="2"/>
</dbReference>
<feature type="domain" description="Lipoyl-binding" evidence="8">
    <location>
        <begin position="140"/>
        <end position="215"/>
    </location>
</feature>
<dbReference type="NCBIfam" id="TIGR02927">
    <property type="entry name" value="SucB_Actino"/>
    <property type="match status" value="1"/>
</dbReference>
<accession>A0A918K7M6</accession>
<name>A0A918K7M6_9ACTN</name>
<dbReference type="Pfam" id="PF00364">
    <property type="entry name" value="Biotin_lipoyl"/>
    <property type="match status" value="2"/>
</dbReference>
<evidence type="ECO:0000256" key="1">
    <source>
        <dbReference type="ARBA" id="ARBA00001938"/>
    </source>
</evidence>
<evidence type="ECO:0000256" key="2">
    <source>
        <dbReference type="ARBA" id="ARBA00007317"/>
    </source>
</evidence>
<evidence type="ECO:0000256" key="4">
    <source>
        <dbReference type="ARBA" id="ARBA00022823"/>
    </source>
</evidence>
<dbReference type="InterPro" id="IPR004167">
    <property type="entry name" value="PSBD"/>
</dbReference>
<feature type="compositionally biased region" description="Pro residues" evidence="7">
    <location>
        <begin position="281"/>
        <end position="300"/>
    </location>
</feature>
<dbReference type="InterPro" id="IPR014276">
    <property type="entry name" value="2-oxoglutarate_DH_E2"/>
</dbReference>
<evidence type="ECO:0000256" key="3">
    <source>
        <dbReference type="ARBA" id="ARBA00022679"/>
    </source>
</evidence>
<dbReference type="InterPro" id="IPR001078">
    <property type="entry name" value="2-oxoacid_DH_actylTfrase"/>
</dbReference>
<evidence type="ECO:0000259" key="9">
    <source>
        <dbReference type="PROSITE" id="PS51826"/>
    </source>
</evidence>
<feature type="domain" description="Lipoyl-binding" evidence="8">
    <location>
        <begin position="2"/>
        <end position="77"/>
    </location>
</feature>
<comment type="cofactor">
    <cofactor evidence="1 6">
        <name>(R)-lipoate</name>
        <dbReference type="ChEBI" id="CHEBI:83088"/>
    </cofactor>
</comment>
<dbReference type="PANTHER" id="PTHR43178:SF5">
    <property type="entry name" value="LIPOAMIDE ACYLTRANSFERASE COMPONENT OF BRANCHED-CHAIN ALPHA-KETO ACID DEHYDROGENASE COMPLEX, MITOCHONDRIAL"/>
    <property type="match status" value="1"/>
</dbReference>
<dbReference type="EC" id="2.3.1.-" evidence="6"/>
<dbReference type="FunFam" id="3.30.559.10:FF:000007">
    <property type="entry name" value="Dihydrolipoamide acetyltransferase component of pyruvate dehydrogenase complex"/>
    <property type="match status" value="1"/>
</dbReference>
<keyword evidence="5 6" id="KW-0012">Acyltransferase</keyword>
<keyword evidence="4 6" id="KW-0450">Lipoyl</keyword>
<protein>
    <recommendedName>
        <fullName evidence="6">Dihydrolipoamide acetyltransferase component of pyruvate dehydrogenase complex</fullName>
        <ecNumber evidence="6">2.3.1.-</ecNumber>
    </recommendedName>
</protein>
<dbReference type="InterPro" id="IPR011053">
    <property type="entry name" value="Single_hybrid_motif"/>
</dbReference>
<dbReference type="Pfam" id="PF00198">
    <property type="entry name" value="2-oxoacid_dh"/>
    <property type="match status" value="1"/>
</dbReference>
<keyword evidence="11" id="KW-1185">Reference proteome</keyword>
<dbReference type="SUPFAM" id="SSF52777">
    <property type="entry name" value="CoA-dependent acyltransferases"/>
    <property type="match status" value="1"/>
</dbReference>
<feature type="compositionally biased region" description="Low complexity" evidence="7">
    <location>
        <begin position="216"/>
        <end position="234"/>
    </location>
</feature>
<gene>
    <name evidence="10" type="ORF">GCM10010358_03830</name>
</gene>
<dbReference type="GO" id="GO:0005737">
    <property type="term" value="C:cytoplasm"/>
    <property type="evidence" value="ECO:0007669"/>
    <property type="project" value="TreeGrafter"/>
</dbReference>
<dbReference type="AlphaFoldDB" id="A0A918K7M6"/>
<evidence type="ECO:0000256" key="7">
    <source>
        <dbReference type="SAM" id="MobiDB-lite"/>
    </source>
</evidence>
<dbReference type="Gene3D" id="2.40.50.100">
    <property type="match status" value="2"/>
</dbReference>
<evidence type="ECO:0000256" key="5">
    <source>
        <dbReference type="ARBA" id="ARBA00023315"/>
    </source>
</evidence>
<organism evidence="10 11">
    <name type="scientific">Streptomyces minutiscleroticus</name>
    <dbReference type="NCBI Taxonomy" id="68238"/>
    <lineage>
        <taxon>Bacteria</taxon>
        <taxon>Bacillati</taxon>
        <taxon>Actinomycetota</taxon>
        <taxon>Actinomycetes</taxon>
        <taxon>Kitasatosporales</taxon>
        <taxon>Streptomycetaceae</taxon>
        <taxon>Streptomyces</taxon>
    </lineage>
</organism>
<dbReference type="GO" id="GO:0031405">
    <property type="term" value="F:lipoic acid binding"/>
    <property type="evidence" value="ECO:0007669"/>
    <property type="project" value="TreeGrafter"/>
</dbReference>
<sequence length="617" mass="62259">MAVSVTLPALGESVTEGTVTRWLKAEGERVEADEPLLEVSTDKVDTEIPSPAAGVLASIKVAEDETVEVGAELAVIDDGSGAPAETPAPAAEAAPAQQEQAPARQEQAPEAPQAKPSTETEAPAPAPTAEAASGGGSAEGTDVVLPALGESVTEGTVTRWLKEVGDSVEADEPLLEVSTDKVDTEIPAPTSGVLLEITVNEDETAEVGAKLGVIGAPGAAPAAAPQEAPQAPAEAPAPAPAPQQAAPAQAAPAAPAQPAAPQAPSAPAPQEQRTPASEPAPAAPAPAPAPAQAPAAPAPAPAAASGGEGAYVTPLVRKLAAENGVDLGSVKGTGVGGRIRKQDVVAAAEAAKAAPAPAAAPAQAAPSARKAPSLEASPLRGQTVKMPRIRKVIGDNMVKALHEQAQLSSVVEVDVTRLMKLRARAKDAFAAREGVKLSPMPFFVKAAAQALKAHPVINARINEAEGTITYFDTENVGIAVDSEKGLMTPVIKHAGDLNIAGIAKATAELAGKVRASKISPDELAGATFTISNTGSRGALFDTIIVPPNQVAILGIGATVKRPAVIETEEGTVIGVRDMTYLTLSYDHRLVDGADAARYLTTVKAILEAGEFEVELGL</sequence>
<dbReference type="SUPFAM" id="SSF47005">
    <property type="entry name" value="Peripheral subunit-binding domain of 2-oxo acid dehydrogenase complex"/>
    <property type="match status" value="1"/>
</dbReference>
<dbReference type="InterPro" id="IPR003016">
    <property type="entry name" value="2-oxoA_DH_lipoyl-BS"/>
</dbReference>
<dbReference type="RefSeq" id="WP_190188318.1">
    <property type="nucleotide sequence ID" value="NZ_BMVU01000001.1"/>
</dbReference>
<dbReference type="Gene3D" id="3.30.559.10">
    <property type="entry name" value="Chloramphenicol acetyltransferase-like domain"/>
    <property type="match status" value="1"/>
</dbReference>
<dbReference type="InterPro" id="IPR050743">
    <property type="entry name" value="2-oxoacid_DH_E2_comp"/>
</dbReference>
<dbReference type="InterPro" id="IPR023213">
    <property type="entry name" value="CAT-like_dom_sf"/>
</dbReference>
<dbReference type="GO" id="GO:0016407">
    <property type="term" value="F:acetyltransferase activity"/>
    <property type="evidence" value="ECO:0007669"/>
    <property type="project" value="TreeGrafter"/>
</dbReference>
<reference evidence="10" key="1">
    <citation type="journal article" date="2014" name="Int. J. Syst. Evol. Microbiol.">
        <title>Complete genome sequence of Corynebacterium casei LMG S-19264T (=DSM 44701T), isolated from a smear-ripened cheese.</title>
        <authorList>
            <consortium name="US DOE Joint Genome Institute (JGI-PGF)"/>
            <person name="Walter F."/>
            <person name="Albersmeier A."/>
            <person name="Kalinowski J."/>
            <person name="Ruckert C."/>
        </authorList>
    </citation>
    <scope>NUCLEOTIDE SEQUENCE</scope>
    <source>
        <strain evidence="10">JCM 4790</strain>
    </source>
</reference>
<evidence type="ECO:0000313" key="10">
    <source>
        <dbReference type="EMBL" id="GGX53238.1"/>
    </source>
</evidence>
<dbReference type="EMBL" id="BMVU01000001">
    <property type="protein sequence ID" value="GGX53238.1"/>
    <property type="molecule type" value="Genomic_DNA"/>
</dbReference>
<dbReference type="Pfam" id="PF02817">
    <property type="entry name" value="E3_binding"/>
    <property type="match status" value="1"/>
</dbReference>
<feature type="compositionally biased region" description="Low complexity" evidence="7">
    <location>
        <begin position="355"/>
        <end position="371"/>
    </location>
</feature>
<comment type="caution">
    <text evidence="10">The sequence shown here is derived from an EMBL/GenBank/DDBJ whole genome shotgun (WGS) entry which is preliminary data.</text>
</comment>
<keyword evidence="3 6" id="KW-0808">Transferase</keyword>
<feature type="domain" description="Peripheral subunit-binding (PSBD)" evidence="9">
    <location>
        <begin position="311"/>
        <end position="348"/>
    </location>
</feature>
<evidence type="ECO:0000256" key="6">
    <source>
        <dbReference type="RuleBase" id="RU003423"/>
    </source>
</evidence>
<keyword evidence="10" id="KW-0670">Pyruvate</keyword>
<comment type="similarity">
    <text evidence="2 6">Belongs to the 2-oxoacid dehydrogenase family.</text>
</comment>
<reference evidence="10" key="2">
    <citation type="submission" date="2020-09" db="EMBL/GenBank/DDBJ databases">
        <authorList>
            <person name="Sun Q."/>
            <person name="Ohkuma M."/>
        </authorList>
    </citation>
    <scope>NUCLEOTIDE SEQUENCE</scope>
    <source>
        <strain evidence="10">JCM 4790</strain>
    </source>
</reference>
<dbReference type="InterPro" id="IPR036625">
    <property type="entry name" value="E3-bd_dom_sf"/>
</dbReference>
<dbReference type="SUPFAM" id="SSF51230">
    <property type="entry name" value="Single hybrid motif"/>
    <property type="match status" value="2"/>
</dbReference>
<dbReference type="Proteomes" id="UP000619244">
    <property type="component" value="Unassembled WGS sequence"/>
</dbReference>
<dbReference type="PROSITE" id="PS51826">
    <property type="entry name" value="PSBD"/>
    <property type="match status" value="1"/>
</dbReference>
<feature type="compositionally biased region" description="Low complexity" evidence="7">
    <location>
        <begin position="82"/>
        <end position="132"/>
    </location>
</feature>
<proteinExistence type="inferred from homology"/>
<evidence type="ECO:0000259" key="8">
    <source>
        <dbReference type="PROSITE" id="PS50968"/>
    </source>
</evidence>
<dbReference type="PANTHER" id="PTHR43178">
    <property type="entry name" value="DIHYDROLIPOAMIDE ACETYLTRANSFERASE COMPONENT OF PYRUVATE DEHYDROGENASE COMPLEX"/>
    <property type="match status" value="1"/>
</dbReference>
<dbReference type="InterPro" id="IPR000089">
    <property type="entry name" value="Biotin_lipoyl"/>
</dbReference>
<dbReference type="PROSITE" id="PS00189">
    <property type="entry name" value="LIPOYL"/>
    <property type="match status" value="2"/>
</dbReference>
<evidence type="ECO:0000313" key="11">
    <source>
        <dbReference type="Proteomes" id="UP000619244"/>
    </source>
</evidence>
<dbReference type="PROSITE" id="PS50968">
    <property type="entry name" value="BIOTINYL_LIPOYL"/>
    <property type="match status" value="2"/>
</dbReference>